<gene>
    <name evidence="5 6" type="primary">rplJ</name>
    <name evidence="6" type="ORF">SPSYN_03138</name>
</gene>
<proteinExistence type="inferred from homology"/>
<keyword evidence="2 5" id="KW-0689">Ribosomal protein</keyword>
<evidence type="ECO:0000256" key="5">
    <source>
        <dbReference type="HAMAP-Rule" id="MF_00362"/>
    </source>
</evidence>
<evidence type="ECO:0000256" key="2">
    <source>
        <dbReference type="ARBA" id="ARBA00022980"/>
    </source>
</evidence>
<evidence type="ECO:0000313" key="6">
    <source>
        <dbReference type="EMBL" id="KAF1083705.1"/>
    </source>
</evidence>
<dbReference type="GO" id="GO:0006412">
    <property type="term" value="P:translation"/>
    <property type="evidence" value="ECO:0007669"/>
    <property type="project" value="UniProtKB-UniRule"/>
</dbReference>
<evidence type="ECO:0000256" key="3">
    <source>
        <dbReference type="ARBA" id="ARBA00023274"/>
    </source>
</evidence>
<dbReference type="InterPro" id="IPR022973">
    <property type="entry name" value="Ribosomal_uL10_bac"/>
</dbReference>
<sequence length="186" mass="20554">MLEKEVYILPITKQEKEEMLQMLREKMGSSQIVIMADYKGINVDAITKLRRRMHESGSEFKVAKNTIIKKAAKELNFEGADPYLEGPTALAFGLNDPVAPAKVLYDFIKEFKKLEVKAAILEGQLISAEQVKALANLPSREVLLAQVLGGMQAPMYGFAGALQGLLRNLVYVLDAVREKKAGEAVS</sequence>
<dbReference type="InterPro" id="IPR002363">
    <property type="entry name" value="Ribosomal_uL10_CS_bac"/>
</dbReference>
<comment type="caution">
    <text evidence="6">The sequence shown here is derived from an EMBL/GenBank/DDBJ whole genome shotgun (WGS) entry which is preliminary data.</text>
</comment>
<dbReference type="CDD" id="cd05797">
    <property type="entry name" value="Ribosomal_L10"/>
    <property type="match status" value="1"/>
</dbReference>
<dbReference type="InterPro" id="IPR047865">
    <property type="entry name" value="Ribosomal_uL10_bac_type"/>
</dbReference>
<keyword evidence="5" id="KW-0699">rRNA-binding</keyword>
<dbReference type="AlphaFoldDB" id="A0A9D2WMH2"/>
<dbReference type="InterPro" id="IPR001790">
    <property type="entry name" value="Ribosomal_uL10"/>
</dbReference>
<protein>
    <recommendedName>
        <fullName evidence="4 5">Large ribosomal subunit protein uL10</fullName>
    </recommendedName>
</protein>
<reference evidence="6" key="1">
    <citation type="submission" date="2016-02" db="EMBL/GenBank/DDBJ databases">
        <title>Draft Genome Sequence of Sporotomaculum syntrophicum Strain FB, a Syntrophic Benzoate Degrader.</title>
        <authorList>
            <person name="Nobu M.K."/>
            <person name="Narihiro T."/>
            <person name="Qiu Y.-L."/>
            <person name="Ohashi A."/>
            <person name="Liu W.-T."/>
            <person name="Yuji S."/>
        </authorList>
    </citation>
    <scope>NUCLEOTIDE SEQUENCE</scope>
    <source>
        <strain evidence="6">FB</strain>
    </source>
</reference>
<keyword evidence="7" id="KW-1185">Reference proteome</keyword>
<dbReference type="HAMAP" id="MF_00362">
    <property type="entry name" value="Ribosomal_uL10"/>
    <property type="match status" value="1"/>
</dbReference>
<accession>A0A9D2WMH2</accession>
<comment type="similarity">
    <text evidence="1 5">Belongs to the universal ribosomal protein uL10 family.</text>
</comment>
<dbReference type="SUPFAM" id="SSF160369">
    <property type="entry name" value="Ribosomal protein L10-like"/>
    <property type="match status" value="1"/>
</dbReference>
<dbReference type="PROSITE" id="PS01109">
    <property type="entry name" value="RIBOSOMAL_L10"/>
    <property type="match status" value="1"/>
</dbReference>
<dbReference type="Pfam" id="PF00466">
    <property type="entry name" value="Ribosomal_L10"/>
    <property type="match status" value="1"/>
</dbReference>
<dbReference type="GO" id="GO:0015934">
    <property type="term" value="C:large ribosomal subunit"/>
    <property type="evidence" value="ECO:0007669"/>
    <property type="project" value="InterPro"/>
</dbReference>
<evidence type="ECO:0000256" key="1">
    <source>
        <dbReference type="ARBA" id="ARBA00008889"/>
    </source>
</evidence>
<dbReference type="EMBL" id="LSRS01000031">
    <property type="protein sequence ID" value="KAF1083705.1"/>
    <property type="molecule type" value="Genomic_DNA"/>
</dbReference>
<name>A0A9D2WMH2_9FIRM</name>
<dbReference type="GO" id="GO:0070180">
    <property type="term" value="F:large ribosomal subunit rRNA binding"/>
    <property type="evidence" value="ECO:0007669"/>
    <property type="project" value="UniProtKB-UniRule"/>
</dbReference>
<dbReference type="Proteomes" id="UP000798488">
    <property type="component" value="Unassembled WGS sequence"/>
</dbReference>
<dbReference type="InterPro" id="IPR043141">
    <property type="entry name" value="Ribosomal_uL10-like_sf"/>
</dbReference>
<keyword evidence="3 5" id="KW-0687">Ribonucleoprotein</keyword>
<dbReference type="PANTHER" id="PTHR11560">
    <property type="entry name" value="39S RIBOSOMAL PROTEIN L10, MITOCHONDRIAL"/>
    <property type="match status" value="1"/>
</dbReference>
<dbReference type="GO" id="GO:0003735">
    <property type="term" value="F:structural constituent of ribosome"/>
    <property type="evidence" value="ECO:0007669"/>
    <property type="project" value="InterPro"/>
</dbReference>
<dbReference type="Gene3D" id="3.30.70.1730">
    <property type="match status" value="1"/>
</dbReference>
<comment type="function">
    <text evidence="5">Forms part of the ribosomal stalk, playing a central role in the interaction of the ribosome with GTP-bound translation factors.</text>
</comment>
<evidence type="ECO:0000313" key="7">
    <source>
        <dbReference type="Proteomes" id="UP000798488"/>
    </source>
</evidence>
<keyword evidence="5" id="KW-0694">RNA-binding</keyword>
<dbReference type="Gene3D" id="6.10.250.290">
    <property type="match status" value="1"/>
</dbReference>
<evidence type="ECO:0000256" key="4">
    <source>
        <dbReference type="ARBA" id="ARBA00035202"/>
    </source>
</evidence>
<comment type="subunit">
    <text evidence="5">Part of the ribosomal stalk of the 50S ribosomal subunit. The N-terminus interacts with L11 and the large rRNA to form the base of the stalk. The C-terminus forms an elongated spine to which L12 dimers bind in a sequential fashion forming a multimeric L10(L12)X complex.</text>
</comment>
<dbReference type="NCBIfam" id="NF000955">
    <property type="entry name" value="PRK00099.1-1"/>
    <property type="match status" value="1"/>
</dbReference>
<organism evidence="6 7">
    <name type="scientific">Sporotomaculum syntrophicum</name>
    <dbReference type="NCBI Taxonomy" id="182264"/>
    <lineage>
        <taxon>Bacteria</taxon>
        <taxon>Bacillati</taxon>
        <taxon>Bacillota</taxon>
        <taxon>Clostridia</taxon>
        <taxon>Eubacteriales</taxon>
        <taxon>Desulfallaceae</taxon>
        <taxon>Sporotomaculum</taxon>
    </lineage>
</organism>